<keyword evidence="2" id="KW-1185">Reference proteome</keyword>
<comment type="caution">
    <text evidence="1">The sequence shown here is derived from an EMBL/GenBank/DDBJ whole genome shotgun (WGS) entry which is preliminary data.</text>
</comment>
<evidence type="ECO:0000313" key="1">
    <source>
        <dbReference type="EMBL" id="OBZ77192.1"/>
    </source>
</evidence>
<dbReference type="EMBL" id="LUGG01000002">
    <property type="protein sequence ID" value="OBZ77192.1"/>
    <property type="molecule type" value="Genomic_DNA"/>
</dbReference>
<dbReference type="AlphaFoldDB" id="A0A1C7MK08"/>
<dbReference type="Proteomes" id="UP000092993">
    <property type="component" value="Unassembled WGS sequence"/>
</dbReference>
<reference evidence="1 2" key="1">
    <citation type="submission" date="2016-03" db="EMBL/GenBank/DDBJ databases">
        <title>Whole genome sequencing of Grifola frondosa 9006-11.</title>
        <authorList>
            <person name="Min B."/>
            <person name="Park H."/>
            <person name="Kim J.-G."/>
            <person name="Cho H."/>
            <person name="Oh Y.-L."/>
            <person name="Kong W.-S."/>
            <person name="Choi I.-G."/>
        </authorList>
    </citation>
    <scope>NUCLEOTIDE SEQUENCE [LARGE SCALE GENOMIC DNA]</scope>
    <source>
        <strain evidence="1 2">9006-11</strain>
    </source>
</reference>
<gene>
    <name evidence="1" type="ORF">A0H81_02518</name>
</gene>
<sequence>MAAGALCVQSPRLRRRLLPASCLLRDFVHTSWVGMVSLGAARAHRGRRSPQGQVQALLRNWCHVRNRAVVRLPVDVCVTLHGSLPEGSERSVSVRGPLTLTEATRGDPLLALDSSIPIREHCAYD</sequence>
<name>A0A1C7MK08_GRIFR</name>
<evidence type="ECO:0000313" key="2">
    <source>
        <dbReference type="Proteomes" id="UP000092993"/>
    </source>
</evidence>
<organism evidence="1 2">
    <name type="scientific">Grifola frondosa</name>
    <name type="common">Maitake</name>
    <name type="synonym">Polyporus frondosus</name>
    <dbReference type="NCBI Taxonomy" id="5627"/>
    <lineage>
        <taxon>Eukaryota</taxon>
        <taxon>Fungi</taxon>
        <taxon>Dikarya</taxon>
        <taxon>Basidiomycota</taxon>
        <taxon>Agaricomycotina</taxon>
        <taxon>Agaricomycetes</taxon>
        <taxon>Polyporales</taxon>
        <taxon>Grifolaceae</taxon>
        <taxon>Grifola</taxon>
    </lineage>
</organism>
<accession>A0A1C7MK08</accession>
<proteinExistence type="predicted"/>
<protein>
    <submittedName>
        <fullName evidence="1">Uncharacterized protein</fullName>
    </submittedName>
</protein>